<accession>C4N5F0</accession>
<keyword evidence="2" id="KW-1185">Reference proteome</keyword>
<evidence type="ECO:0000313" key="2">
    <source>
        <dbReference type="Proteomes" id="UP000161181"/>
    </source>
</evidence>
<sequence>MAISPGAMVAGAGLQAAGDLFSTIYLVENQKAMAAKQRELTRELNHQWMDTTKAMQIEALNSSYNTLRGAGSTAADAALLANKGGAGAALTWTLGGFKNYAPGAQLNGRYTAPTTSTCAQLAQGTYGLTKKAISKLQQIPSSRRGYYRLV</sequence>
<dbReference type="RefSeq" id="YP_002905326.1">
    <property type="nucleotide sequence ID" value="NC_012699.1"/>
</dbReference>
<reference evidence="1 2" key="1">
    <citation type="journal article" date="2009" name="Virus Genes">
        <title>Genomic characterization of swine caliciviruses representing a new genus of Caliciviridae.</title>
        <authorList>
            <person name="L'homme Y."/>
            <person name="Sansregret R."/>
            <person name="Plante-Fortier E."/>
            <person name="Lamontagne A.M."/>
            <person name="Ouardani M."/>
            <person name="Lacroix G."/>
            <person name="Simard C."/>
        </authorList>
    </citation>
    <scope>NUCLEOTIDE SEQUENCE [LARGE SCALE GENOMIC DNA]</scope>
    <source>
        <strain evidence="1">AB90</strain>
    </source>
</reference>
<dbReference type="Proteomes" id="UP000161181">
    <property type="component" value="Genome"/>
</dbReference>
<protein>
    <submittedName>
        <fullName evidence="1">VP2</fullName>
    </submittedName>
</protein>
<proteinExistence type="predicted"/>
<dbReference type="KEGG" id="vg:7901791"/>
<evidence type="ECO:0000313" key="1">
    <source>
        <dbReference type="EMBL" id="ACQ44560.1"/>
    </source>
</evidence>
<name>C4N5F0_9CALI</name>
<dbReference type="EMBL" id="FJ355928">
    <property type="protein sequence ID" value="ACQ44560.1"/>
    <property type="molecule type" value="Genomic_RNA"/>
</dbReference>
<organism evidence="1 2">
    <name type="scientific">Calicivirus pig/AB90/CAN</name>
    <dbReference type="NCBI Taxonomy" id="520973"/>
    <lineage>
        <taxon>Viruses</taxon>
        <taxon>Riboviria</taxon>
        <taxon>Orthornavirae</taxon>
        <taxon>Pisuviricota</taxon>
        <taxon>Pisoniviricetes</taxon>
        <taxon>Picornavirales</taxon>
        <taxon>Caliciviridae</taxon>
        <taxon>St-Valerien swine virus</taxon>
    </lineage>
</organism>
<dbReference type="GeneID" id="7901791"/>